<feature type="transmembrane region" description="Helical" evidence="6">
    <location>
        <begin position="401"/>
        <end position="424"/>
    </location>
</feature>
<keyword evidence="2 6" id="KW-0812">Transmembrane</keyword>
<evidence type="ECO:0000256" key="6">
    <source>
        <dbReference type="SAM" id="Phobius"/>
    </source>
</evidence>
<comment type="caution">
    <text evidence="8">The sequence shown here is derived from an EMBL/GenBank/DDBJ whole genome shotgun (WGS) entry which is preliminary data.</text>
</comment>
<evidence type="ECO:0000256" key="1">
    <source>
        <dbReference type="ARBA" id="ARBA00004141"/>
    </source>
</evidence>
<dbReference type="EMBL" id="MCFA01000028">
    <property type="protein sequence ID" value="ORY15047.1"/>
    <property type="molecule type" value="Genomic_DNA"/>
</dbReference>
<keyword evidence="9" id="KW-1185">Reference proteome</keyword>
<dbReference type="PANTHER" id="PTHR23501:SF198">
    <property type="entry name" value="AZOLE RESISTANCE PROTEIN 1-RELATED"/>
    <property type="match status" value="1"/>
</dbReference>
<dbReference type="InterPro" id="IPR020846">
    <property type="entry name" value="MFS_dom"/>
</dbReference>
<feature type="domain" description="Major facilitator superfamily (MFS) profile" evidence="7">
    <location>
        <begin position="70"/>
        <end position="559"/>
    </location>
</feature>
<organism evidence="8 9">
    <name type="scientific">Clohesyomyces aquaticus</name>
    <dbReference type="NCBI Taxonomy" id="1231657"/>
    <lineage>
        <taxon>Eukaryota</taxon>
        <taxon>Fungi</taxon>
        <taxon>Dikarya</taxon>
        <taxon>Ascomycota</taxon>
        <taxon>Pezizomycotina</taxon>
        <taxon>Dothideomycetes</taxon>
        <taxon>Pleosporomycetidae</taxon>
        <taxon>Pleosporales</taxon>
        <taxon>Lindgomycetaceae</taxon>
        <taxon>Clohesyomyces</taxon>
    </lineage>
</organism>
<reference evidence="8 9" key="1">
    <citation type="submission" date="2016-07" db="EMBL/GenBank/DDBJ databases">
        <title>Pervasive Adenine N6-methylation of Active Genes in Fungi.</title>
        <authorList>
            <consortium name="DOE Joint Genome Institute"/>
            <person name="Mondo S.J."/>
            <person name="Dannebaum R.O."/>
            <person name="Kuo R.C."/>
            <person name="Labutti K."/>
            <person name="Haridas S."/>
            <person name="Kuo A."/>
            <person name="Salamov A."/>
            <person name="Ahrendt S.R."/>
            <person name="Lipzen A."/>
            <person name="Sullivan W."/>
            <person name="Andreopoulos W.B."/>
            <person name="Clum A."/>
            <person name="Lindquist E."/>
            <person name="Daum C."/>
            <person name="Ramamoorthy G.K."/>
            <person name="Gryganskyi A."/>
            <person name="Culley D."/>
            <person name="Magnuson J.K."/>
            <person name="James T.Y."/>
            <person name="O'Malley M.A."/>
            <person name="Stajich J.E."/>
            <person name="Spatafora J.W."/>
            <person name="Visel A."/>
            <person name="Grigoriev I.V."/>
        </authorList>
    </citation>
    <scope>NUCLEOTIDE SEQUENCE [LARGE SCALE GENOMIC DNA]</scope>
    <source>
        <strain evidence="8 9">CBS 115471</strain>
    </source>
</reference>
<feature type="transmembrane region" description="Helical" evidence="6">
    <location>
        <begin position="221"/>
        <end position="245"/>
    </location>
</feature>
<feature type="compositionally biased region" description="Acidic residues" evidence="5">
    <location>
        <begin position="37"/>
        <end position="46"/>
    </location>
</feature>
<name>A0A1Y1ZYB4_9PLEO</name>
<keyword evidence="3 6" id="KW-1133">Transmembrane helix</keyword>
<dbReference type="Proteomes" id="UP000193144">
    <property type="component" value="Unassembled WGS sequence"/>
</dbReference>
<feature type="transmembrane region" description="Helical" evidence="6">
    <location>
        <begin position="460"/>
        <end position="481"/>
    </location>
</feature>
<dbReference type="PANTHER" id="PTHR23501">
    <property type="entry name" value="MAJOR FACILITATOR SUPERFAMILY"/>
    <property type="match status" value="1"/>
</dbReference>
<feature type="transmembrane region" description="Helical" evidence="6">
    <location>
        <begin position="192"/>
        <end position="215"/>
    </location>
</feature>
<dbReference type="InterPro" id="IPR011701">
    <property type="entry name" value="MFS"/>
</dbReference>
<accession>A0A1Y1ZYB4</accession>
<dbReference type="GO" id="GO:0022857">
    <property type="term" value="F:transmembrane transporter activity"/>
    <property type="evidence" value="ECO:0007669"/>
    <property type="project" value="InterPro"/>
</dbReference>
<feature type="transmembrane region" description="Helical" evidence="6">
    <location>
        <begin position="334"/>
        <end position="354"/>
    </location>
</feature>
<dbReference type="Gene3D" id="1.20.1250.20">
    <property type="entry name" value="MFS general substrate transporter like domains"/>
    <property type="match status" value="2"/>
</dbReference>
<dbReference type="SUPFAM" id="SSF103473">
    <property type="entry name" value="MFS general substrate transporter"/>
    <property type="match status" value="1"/>
</dbReference>
<evidence type="ECO:0000313" key="8">
    <source>
        <dbReference type="EMBL" id="ORY15047.1"/>
    </source>
</evidence>
<feature type="transmembrane region" description="Helical" evidence="6">
    <location>
        <begin position="160"/>
        <end position="185"/>
    </location>
</feature>
<dbReference type="GO" id="GO:0005886">
    <property type="term" value="C:plasma membrane"/>
    <property type="evidence" value="ECO:0007669"/>
    <property type="project" value="TreeGrafter"/>
</dbReference>
<feature type="transmembrane region" description="Helical" evidence="6">
    <location>
        <begin position="67"/>
        <end position="93"/>
    </location>
</feature>
<protein>
    <submittedName>
        <fullName evidence="8">Major facilitator superfamily transporter</fullName>
    </submittedName>
</protein>
<evidence type="ECO:0000256" key="5">
    <source>
        <dbReference type="SAM" id="MobiDB-lite"/>
    </source>
</evidence>
<feature type="transmembrane region" description="Helical" evidence="6">
    <location>
        <begin position="532"/>
        <end position="554"/>
    </location>
</feature>
<comment type="subcellular location">
    <subcellularLocation>
        <location evidence="1">Membrane</location>
        <topology evidence="1">Multi-pass membrane protein</topology>
    </subcellularLocation>
</comment>
<dbReference type="InterPro" id="IPR036259">
    <property type="entry name" value="MFS_trans_sf"/>
</dbReference>
<dbReference type="CDD" id="cd17502">
    <property type="entry name" value="MFS_Azr1_MDR_like"/>
    <property type="match status" value="1"/>
</dbReference>
<gene>
    <name evidence="8" type="ORF">BCR34DRAFT_533525</name>
</gene>
<proteinExistence type="predicted"/>
<evidence type="ECO:0000256" key="4">
    <source>
        <dbReference type="ARBA" id="ARBA00023136"/>
    </source>
</evidence>
<evidence type="ECO:0000313" key="9">
    <source>
        <dbReference type="Proteomes" id="UP000193144"/>
    </source>
</evidence>
<evidence type="ECO:0000259" key="7">
    <source>
        <dbReference type="PROSITE" id="PS50850"/>
    </source>
</evidence>
<dbReference type="AlphaFoldDB" id="A0A1Y1ZYB4"/>
<sequence>MEPRVGVTSTDNGISIALGEIQPAHGQARNAETSQGLEDEEQENGEQDNSISPENEAPQNYPKGLKFYLLTLTLMLAIFMMALDTAIIATAVPSITTEFHSVEDIGWYTSAYLLPLMSLQPTLGKVYTFFGVKPIFIVAMIVFEIGSVICALAPSSFVLILGRVVAGVGAAATYAGGTFIITSAVPLPRIPVYLATLSSMYAVAALTGPPLGGVFTDSAKLTWRFCFWINLPIGFISTVAFMLIYKEPKRRAFDLSTKEKLAKMDLGGTVLFISSIVLLFVALQFGGNTVEWTNARVVVPLTFAAILFAAFVFLQRHLGENATVPPHIFLNRSVSLSVLAGALMSLGVSAHTSYLPFYFQAAKGTSASSSGLRILPYTLGVSGGEIVVGTLSSMLGLFLPFMYFGTVLFTIAASLLCTLLNLSLSTVRLIGFQVLAGVGVGSSMQLCATSVRAAVDTKDIPVAATLTVFAPFFGAAVGAAVTQNVFQATLRGQLLDYMPIAEANGFMDAGTRVKTIADEGLRHGVMLAYNNALRTTFIIPAVAGGVAFACTLCIKWRNLKPKTA</sequence>
<evidence type="ECO:0000256" key="3">
    <source>
        <dbReference type="ARBA" id="ARBA00022989"/>
    </source>
</evidence>
<dbReference type="PROSITE" id="PS50850">
    <property type="entry name" value="MFS"/>
    <property type="match status" value="1"/>
</dbReference>
<evidence type="ECO:0000256" key="2">
    <source>
        <dbReference type="ARBA" id="ARBA00022692"/>
    </source>
</evidence>
<feature type="region of interest" description="Disordered" evidence="5">
    <location>
        <begin position="1"/>
        <end position="58"/>
    </location>
</feature>
<dbReference type="Pfam" id="PF07690">
    <property type="entry name" value="MFS_1"/>
    <property type="match status" value="1"/>
</dbReference>
<keyword evidence="4 6" id="KW-0472">Membrane</keyword>
<feature type="transmembrane region" description="Helical" evidence="6">
    <location>
        <begin position="135"/>
        <end position="154"/>
    </location>
</feature>
<feature type="transmembrane region" description="Helical" evidence="6">
    <location>
        <begin position="297"/>
        <end position="314"/>
    </location>
</feature>
<dbReference type="OrthoDB" id="10021397at2759"/>
<feature type="transmembrane region" description="Helical" evidence="6">
    <location>
        <begin position="374"/>
        <end position="394"/>
    </location>
</feature>
<feature type="transmembrane region" description="Helical" evidence="6">
    <location>
        <begin position="266"/>
        <end position="285"/>
    </location>
</feature>